<dbReference type="Proteomes" id="UP000045051">
    <property type="component" value="Unassembled WGS sequence"/>
</dbReference>
<gene>
    <name evidence="2" type="ORF">CCAND38_420025</name>
</gene>
<keyword evidence="1" id="KW-0812">Transmembrane</keyword>
<reference evidence="2 3" key="1">
    <citation type="submission" date="2015-01" db="EMBL/GenBank/DDBJ databases">
        <authorList>
            <person name="Xiang T."/>
            <person name="Song Y."/>
            <person name="Huang L."/>
            <person name="Wang B."/>
            <person name="Wu P."/>
        </authorList>
    </citation>
    <scope>NUCLEOTIDE SEQUENCE [LARGE SCALE GENOMIC DNA]</scope>
    <source>
        <strain evidence="2 3">CcD38</strain>
    </source>
</reference>
<proteinExistence type="predicted"/>
<keyword evidence="3" id="KW-1185">Reference proteome</keyword>
<dbReference type="AlphaFoldDB" id="A0A0B7IAQ2"/>
<evidence type="ECO:0000313" key="3">
    <source>
        <dbReference type="Proteomes" id="UP000045051"/>
    </source>
</evidence>
<organism evidence="2 3">
    <name type="scientific">Capnocytophaga canis</name>
    <dbReference type="NCBI Taxonomy" id="1848903"/>
    <lineage>
        <taxon>Bacteria</taxon>
        <taxon>Pseudomonadati</taxon>
        <taxon>Bacteroidota</taxon>
        <taxon>Flavobacteriia</taxon>
        <taxon>Flavobacteriales</taxon>
        <taxon>Flavobacteriaceae</taxon>
        <taxon>Capnocytophaga</taxon>
    </lineage>
</organism>
<protein>
    <submittedName>
        <fullName evidence="2">Uncharacterized protein</fullName>
    </submittedName>
</protein>
<feature type="transmembrane region" description="Helical" evidence="1">
    <location>
        <begin position="48"/>
        <end position="67"/>
    </location>
</feature>
<evidence type="ECO:0000256" key="1">
    <source>
        <dbReference type="SAM" id="Phobius"/>
    </source>
</evidence>
<keyword evidence="1" id="KW-0472">Membrane</keyword>
<dbReference type="EMBL" id="CDOI01000154">
    <property type="protein sequence ID" value="CEN47102.1"/>
    <property type="molecule type" value="Genomic_DNA"/>
</dbReference>
<name>A0A0B7IAQ2_9FLAO</name>
<keyword evidence="1" id="KW-1133">Transmembrane helix</keyword>
<evidence type="ECO:0000313" key="2">
    <source>
        <dbReference type="EMBL" id="CEN47102.1"/>
    </source>
</evidence>
<accession>A0A0B7IAQ2</accession>
<feature type="transmembrane region" description="Helical" evidence="1">
    <location>
        <begin position="73"/>
        <end position="96"/>
    </location>
</feature>
<sequence length="103" mass="12030">MNNFKCPYCNHTQPFLKTFKIKPLLETNCSNCGRRIYPKFNKQIQSTWTYTFLLGIVLGVTPPMILLGQGYDIFRALLSGLFLGIIMIFLYTFIIYQTTKFEK</sequence>